<dbReference type="GO" id="GO:0033786">
    <property type="term" value="F:heptose-1-phosphate adenylyltransferase activity"/>
    <property type="evidence" value="ECO:0007669"/>
    <property type="project" value="TreeGrafter"/>
</dbReference>
<dbReference type="InterPro" id="IPR029056">
    <property type="entry name" value="Ribokinase-like"/>
</dbReference>
<keyword evidence="2 4" id="KW-0418">Kinase</keyword>
<dbReference type="Gene3D" id="3.40.1190.20">
    <property type="match status" value="1"/>
</dbReference>
<dbReference type="NCBIfam" id="TIGR02198">
    <property type="entry name" value="rfaE_dom_I"/>
    <property type="match status" value="1"/>
</dbReference>
<dbReference type="GO" id="GO:0033785">
    <property type="term" value="F:heptose 7-phosphate kinase activity"/>
    <property type="evidence" value="ECO:0007669"/>
    <property type="project" value="TreeGrafter"/>
</dbReference>
<keyword evidence="1" id="KW-0808">Transferase</keyword>
<dbReference type="GO" id="GO:0016773">
    <property type="term" value="F:phosphotransferase activity, alcohol group as acceptor"/>
    <property type="evidence" value="ECO:0007669"/>
    <property type="project" value="InterPro"/>
</dbReference>
<dbReference type="PANTHER" id="PTHR46969">
    <property type="entry name" value="BIFUNCTIONAL PROTEIN HLDE"/>
    <property type="match status" value="1"/>
</dbReference>
<dbReference type="InterPro" id="IPR011913">
    <property type="entry name" value="RfaE_dom_I"/>
</dbReference>
<dbReference type="AlphaFoldDB" id="A0A2H0LXI0"/>
<dbReference type="SUPFAM" id="SSF53613">
    <property type="entry name" value="Ribokinase-like"/>
    <property type="match status" value="1"/>
</dbReference>
<evidence type="ECO:0000256" key="2">
    <source>
        <dbReference type="ARBA" id="ARBA00022777"/>
    </source>
</evidence>
<sequence length="309" mass="33841">MVIGDLILDEFLWGDVERISPEAPVPVVWVRSESFMPGGASNVANNIASLGAKVYLSGITGKDRNADILVAELEKRGINLDGVVVDGQRPTTLKTRIIAHHQQVVRVDRERLDSIDDNMYDQMFAFINKKIKEVDAIIIEDYGKGLVTSRLLSRLIPLVKRHKKIITVDPKVDHFSYYKGVSSITPNLKEAQEISGLKAKTESDIDKIGRKILKELNSESVLLTLGEGGMRLFEKNGKIIHIPTMAQDVFDVSGAGDTVIAAFTLGLSCGINPRYAAYIANYAAGIVVGKVGVATVTSQELLERIKGVR</sequence>
<evidence type="ECO:0000313" key="4">
    <source>
        <dbReference type="EMBL" id="PIQ89072.1"/>
    </source>
</evidence>
<dbReference type="PANTHER" id="PTHR46969:SF1">
    <property type="entry name" value="BIFUNCTIONAL PROTEIN HLDE"/>
    <property type="match status" value="1"/>
</dbReference>
<gene>
    <name evidence="4" type="primary">rfaE1</name>
    <name evidence="4" type="ORF">COV72_05295</name>
</gene>
<dbReference type="InterPro" id="IPR002173">
    <property type="entry name" value="Carboh/pur_kinase_PfkB_CS"/>
</dbReference>
<proteinExistence type="predicted"/>
<dbReference type="FunFam" id="3.40.1190.20:FF:000002">
    <property type="entry name" value="Bifunctional protein HldE"/>
    <property type="match status" value="1"/>
</dbReference>
<dbReference type="InterPro" id="IPR011611">
    <property type="entry name" value="PfkB_dom"/>
</dbReference>
<feature type="domain" description="Carbohydrate kinase PfkB" evidence="3">
    <location>
        <begin position="11"/>
        <end position="295"/>
    </location>
</feature>
<dbReference type="EMBL" id="PCWA01000075">
    <property type="protein sequence ID" value="PIQ89072.1"/>
    <property type="molecule type" value="Genomic_DNA"/>
</dbReference>
<organism evidence="4 5">
    <name type="scientific">Candidatus Ghiorseimicrobium undicola</name>
    <dbReference type="NCBI Taxonomy" id="1974746"/>
    <lineage>
        <taxon>Bacteria</taxon>
        <taxon>Pseudomonadati</taxon>
        <taxon>Candidatus Omnitrophota</taxon>
        <taxon>Candidatus Ghiorseimicrobium</taxon>
    </lineage>
</organism>
<name>A0A2H0LXI0_9BACT</name>
<dbReference type="PROSITE" id="PS00583">
    <property type="entry name" value="PFKB_KINASES_1"/>
    <property type="match status" value="1"/>
</dbReference>
<dbReference type="CDD" id="cd01172">
    <property type="entry name" value="RfaE_like"/>
    <property type="match status" value="1"/>
</dbReference>
<protein>
    <submittedName>
        <fullName evidence="4">D-glycero-beta-D-manno-heptose-7-phosphate kinase</fullName>
    </submittedName>
</protein>
<evidence type="ECO:0000313" key="5">
    <source>
        <dbReference type="Proteomes" id="UP000229641"/>
    </source>
</evidence>
<comment type="caution">
    <text evidence="4">The sequence shown here is derived from an EMBL/GenBank/DDBJ whole genome shotgun (WGS) entry which is preliminary data.</text>
</comment>
<reference evidence="4 5" key="1">
    <citation type="submission" date="2017-09" db="EMBL/GenBank/DDBJ databases">
        <title>Depth-based differentiation of microbial function through sediment-hosted aquifers and enrichment of novel symbionts in the deep terrestrial subsurface.</title>
        <authorList>
            <person name="Probst A.J."/>
            <person name="Ladd B."/>
            <person name="Jarett J.K."/>
            <person name="Geller-Mcgrath D.E."/>
            <person name="Sieber C.M."/>
            <person name="Emerson J.B."/>
            <person name="Anantharaman K."/>
            <person name="Thomas B.C."/>
            <person name="Malmstrom R."/>
            <person name="Stieglmeier M."/>
            <person name="Klingl A."/>
            <person name="Woyke T."/>
            <person name="Ryan C.M."/>
            <person name="Banfield J.F."/>
        </authorList>
    </citation>
    <scope>NUCLEOTIDE SEQUENCE [LARGE SCALE GENOMIC DNA]</scope>
    <source>
        <strain evidence="4">CG11_big_fil_rev_8_21_14_0_20_42_13</strain>
    </source>
</reference>
<dbReference type="GO" id="GO:0005829">
    <property type="term" value="C:cytosol"/>
    <property type="evidence" value="ECO:0007669"/>
    <property type="project" value="TreeGrafter"/>
</dbReference>
<evidence type="ECO:0000256" key="1">
    <source>
        <dbReference type="ARBA" id="ARBA00022679"/>
    </source>
</evidence>
<dbReference type="PROSITE" id="PS00584">
    <property type="entry name" value="PFKB_KINASES_2"/>
    <property type="match status" value="1"/>
</dbReference>
<dbReference type="Proteomes" id="UP000229641">
    <property type="component" value="Unassembled WGS sequence"/>
</dbReference>
<evidence type="ECO:0000259" key="3">
    <source>
        <dbReference type="Pfam" id="PF00294"/>
    </source>
</evidence>
<accession>A0A2H0LXI0</accession>
<dbReference type="Pfam" id="PF00294">
    <property type="entry name" value="PfkB"/>
    <property type="match status" value="1"/>
</dbReference>